<organism evidence="1 2">
    <name type="scientific">Gymnopilus junonius</name>
    <name type="common">Spectacular rustgill mushroom</name>
    <name type="synonym">Gymnopilus spectabilis subsp. junonius</name>
    <dbReference type="NCBI Taxonomy" id="109634"/>
    <lineage>
        <taxon>Eukaryota</taxon>
        <taxon>Fungi</taxon>
        <taxon>Dikarya</taxon>
        <taxon>Basidiomycota</taxon>
        <taxon>Agaricomycotina</taxon>
        <taxon>Agaricomycetes</taxon>
        <taxon>Agaricomycetidae</taxon>
        <taxon>Agaricales</taxon>
        <taxon>Agaricineae</taxon>
        <taxon>Hymenogastraceae</taxon>
        <taxon>Gymnopilus</taxon>
    </lineage>
</organism>
<dbReference type="EMBL" id="JADNYJ010000094">
    <property type="protein sequence ID" value="KAF8886682.1"/>
    <property type="molecule type" value="Genomic_DNA"/>
</dbReference>
<feature type="non-terminal residue" evidence="1">
    <location>
        <position position="1"/>
    </location>
</feature>
<keyword evidence="2" id="KW-1185">Reference proteome</keyword>
<gene>
    <name evidence="1" type="ORF">CPB84DRAFT_1684953</name>
</gene>
<comment type="caution">
    <text evidence="1">The sequence shown here is derived from an EMBL/GenBank/DDBJ whole genome shotgun (WGS) entry which is preliminary data.</text>
</comment>
<evidence type="ECO:0000313" key="1">
    <source>
        <dbReference type="EMBL" id="KAF8886682.1"/>
    </source>
</evidence>
<name>A0A9P5NGQ8_GYMJU</name>
<accession>A0A9P5NGQ8</accession>
<dbReference type="AlphaFoldDB" id="A0A9P5NGQ8"/>
<evidence type="ECO:0008006" key="3">
    <source>
        <dbReference type="Google" id="ProtNLM"/>
    </source>
</evidence>
<dbReference type="OrthoDB" id="3184970at2759"/>
<dbReference type="InterPro" id="IPR011333">
    <property type="entry name" value="SKP1/BTB/POZ_sf"/>
</dbReference>
<protein>
    <recommendedName>
        <fullName evidence="3">BTB domain-containing protein</fullName>
    </recommendedName>
</protein>
<dbReference type="Proteomes" id="UP000724874">
    <property type="component" value="Unassembled WGS sequence"/>
</dbReference>
<dbReference type="SUPFAM" id="SSF54695">
    <property type="entry name" value="POZ domain"/>
    <property type="match status" value="1"/>
</dbReference>
<proteinExistence type="predicted"/>
<sequence>SSDGMLFHIHHQNLAISTGAFPGSEFNTQGEIVELTESSKVLEILFQFIYPKKHPKLKDLDFATLMEVVEVVEKYQVFSAMNTCEGI</sequence>
<reference evidence="1" key="1">
    <citation type="submission" date="2020-11" db="EMBL/GenBank/DDBJ databases">
        <authorList>
            <consortium name="DOE Joint Genome Institute"/>
            <person name="Ahrendt S."/>
            <person name="Riley R."/>
            <person name="Andreopoulos W."/>
            <person name="LaButti K."/>
            <person name="Pangilinan J."/>
            <person name="Ruiz-duenas F.J."/>
            <person name="Barrasa J.M."/>
            <person name="Sanchez-Garcia M."/>
            <person name="Camarero S."/>
            <person name="Miyauchi S."/>
            <person name="Serrano A."/>
            <person name="Linde D."/>
            <person name="Babiker R."/>
            <person name="Drula E."/>
            <person name="Ayuso-Fernandez I."/>
            <person name="Pacheco R."/>
            <person name="Padilla G."/>
            <person name="Ferreira P."/>
            <person name="Barriuso J."/>
            <person name="Kellner H."/>
            <person name="Castanera R."/>
            <person name="Alfaro M."/>
            <person name="Ramirez L."/>
            <person name="Pisabarro A.G."/>
            <person name="Kuo A."/>
            <person name="Tritt A."/>
            <person name="Lipzen A."/>
            <person name="He G."/>
            <person name="Yan M."/>
            <person name="Ng V."/>
            <person name="Cullen D."/>
            <person name="Martin F."/>
            <person name="Rosso M.-N."/>
            <person name="Henrissat B."/>
            <person name="Hibbett D."/>
            <person name="Martinez A.T."/>
            <person name="Grigoriev I.V."/>
        </authorList>
    </citation>
    <scope>NUCLEOTIDE SEQUENCE</scope>
    <source>
        <strain evidence="1">AH 44721</strain>
    </source>
</reference>
<evidence type="ECO:0000313" key="2">
    <source>
        <dbReference type="Proteomes" id="UP000724874"/>
    </source>
</evidence>